<comment type="caution">
    <text evidence="2">The sequence shown here is derived from an EMBL/GenBank/DDBJ whole genome shotgun (WGS) entry which is preliminary data.</text>
</comment>
<dbReference type="EMBL" id="CAJOBI010172780">
    <property type="protein sequence ID" value="CAF4896076.1"/>
    <property type="molecule type" value="Genomic_DNA"/>
</dbReference>
<sequence length="43" mass="4992">MTNTNSPQFNKYKFAELTDKLSPYIDDLSDHQKQIGIETLQDC</sequence>
<dbReference type="Proteomes" id="UP000676336">
    <property type="component" value="Unassembled WGS sequence"/>
</dbReference>
<evidence type="ECO:0000313" key="1">
    <source>
        <dbReference type="EMBL" id="CAF4573393.1"/>
    </source>
</evidence>
<evidence type="ECO:0000313" key="3">
    <source>
        <dbReference type="Proteomes" id="UP000676336"/>
    </source>
</evidence>
<reference evidence="2" key="1">
    <citation type="submission" date="2021-02" db="EMBL/GenBank/DDBJ databases">
        <authorList>
            <person name="Nowell W R."/>
        </authorList>
    </citation>
    <scope>NUCLEOTIDE SEQUENCE</scope>
</reference>
<dbReference type="AlphaFoldDB" id="A0A8S3C7D7"/>
<dbReference type="EMBL" id="CAJOBH010092815">
    <property type="protein sequence ID" value="CAF4573393.1"/>
    <property type="molecule type" value="Genomic_DNA"/>
</dbReference>
<organism evidence="2 3">
    <name type="scientific">Rotaria magnacalcarata</name>
    <dbReference type="NCBI Taxonomy" id="392030"/>
    <lineage>
        <taxon>Eukaryota</taxon>
        <taxon>Metazoa</taxon>
        <taxon>Spiralia</taxon>
        <taxon>Gnathifera</taxon>
        <taxon>Rotifera</taxon>
        <taxon>Eurotatoria</taxon>
        <taxon>Bdelloidea</taxon>
        <taxon>Philodinida</taxon>
        <taxon>Philodinidae</taxon>
        <taxon>Rotaria</taxon>
    </lineage>
</organism>
<accession>A0A8S3C7D7</accession>
<dbReference type="Proteomes" id="UP000681967">
    <property type="component" value="Unassembled WGS sequence"/>
</dbReference>
<evidence type="ECO:0000313" key="2">
    <source>
        <dbReference type="EMBL" id="CAF4896076.1"/>
    </source>
</evidence>
<name>A0A8S3C7D7_9BILA</name>
<protein>
    <submittedName>
        <fullName evidence="2">Uncharacterized protein</fullName>
    </submittedName>
</protein>
<proteinExistence type="predicted"/>
<gene>
    <name evidence="1" type="ORF">BYL167_LOCUS39004</name>
    <name evidence="2" type="ORF">SMN809_LOCUS51508</name>
</gene>
<feature type="non-terminal residue" evidence="2">
    <location>
        <position position="43"/>
    </location>
</feature>